<gene>
    <name evidence="8" type="ORF">SAMN04488693_11048</name>
</gene>
<dbReference type="RefSeq" id="WP_090586895.1">
    <property type="nucleotide sequence ID" value="NZ_FNDT01000010.1"/>
</dbReference>
<proteinExistence type="inferred from homology"/>
<dbReference type="Pfam" id="PF10590">
    <property type="entry name" value="PNP_phzG_C"/>
    <property type="match status" value="1"/>
</dbReference>
<dbReference type="InterPro" id="IPR000659">
    <property type="entry name" value="Pyridox_Oxase"/>
</dbReference>
<dbReference type="PANTHER" id="PTHR10851">
    <property type="entry name" value="PYRIDOXINE-5-PHOSPHATE OXIDASE"/>
    <property type="match status" value="1"/>
</dbReference>
<keyword evidence="3 5" id="KW-0288">FMN</keyword>
<feature type="binding site" evidence="5">
    <location>
        <position position="89"/>
    </location>
    <ligand>
        <name>FMN</name>
        <dbReference type="ChEBI" id="CHEBI:58210"/>
    </ligand>
</feature>
<name>A0A1G8K4C0_9MICC</name>
<sequence>MSESVRNLLRGVPAFPDGLPPFDPAAAPDSPLDLFTEWLAAAVDDGVPAPHALTLSTADDDGRPDARIVILRDLDERGFSFATSSDSPKGRQLQAMPWAALTFFWQPVGRQIRVRGPVTQGSVEENDADFRRRHPAARALVLAGEQSAVLQEGESVSAAVERELAGIDRKGSPTWTVYTVAPERVEFWQADAERRHTRLRYERAGNGWRREILWP</sequence>
<comment type="cofactor">
    <cofactor evidence="5">
        <name>FMN</name>
        <dbReference type="ChEBI" id="CHEBI:58210"/>
    </cofactor>
    <text evidence="5">Binds 1 FMN per subunit.</text>
</comment>
<dbReference type="EMBL" id="FNDT01000010">
    <property type="protein sequence ID" value="SDI37650.1"/>
    <property type="molecule type" value="Genomic_DNA"/>
</dbReference>
<evidence type="ECO:0000313" key="9">
    <source>
        <dbReference type="Proteomes" id="UP000199258"/>
    </source>
</evidence>
<dbReference type="Gene3D" id="2.30.110.10">
    <property type="entry name" value="Electron Transport, Fmn-binding Protein, Chain A"/>
    <property type="match status" value="1"/>
</dbReference>
<dbReference type="NCBIfam" id="NF004231">
    <property type="entry name" value="PRK05679.1"/>
    <property type="match status" value="1"/>
</dbReference>
<evidence type="ECO:0000313" key="8">
    <source>
        <dbReference type="EMBL" id="SDI37650.1"/>
    </source>
</evidence>
<feature type="domain" description="Pyridoxine 5'-phosphate oxidase dimerisation C-terminal" evidence="7">
    <location>
        <begin position="175"/>
        <end position="215"/>
    </location>
</feature>
<feature type="binding site" evidence="5">
    <location>
        <position position="188"/>
    </location>
    <ligand>
        <name>FMN</name>
        <dbReference type="ChEBI" id="CHEBI:58210"/>
    </ligand>
</feature>
<evidence type="ECO:0000259" key="6">
    <source>
        <dbReference type="Pfam" id="PF01243"/>
    </source>
</evidence>
<dbReference type="OrthoDB" id="9780392at2"/>
<protein>
    <submittedName>
        <fullName evidence="8">Pyridoxamine 5'-phosphate oxidase</fullName>
    </submittedName>
</protein>
<dbReference type="InterPro" id="IPR011576">
    <property type="entry name" value="Pyridox_Oxase_N"/>
</dbReference>
<dbReference type="Proteomes" id="UP000199258">
    <property type="component" value="Unassembled WGS sequence"/>
</dbReference>
<feature type="domain" description="Pyridoxamine 5'-phosphate oxidase N-terminal" evidence="6">
    <location>
        <begin position="41"/>
        <end position="153"/>
    </location>
</feature>
<dbReference type="GO" id="GO:0008615">
    <property type="term" value="P:pyridoxine biosynthetic process"/>
    <property type="evidence" value="ECO:0007669"/>
    <property type="project" value="InterPro"/>
</dbReference>
<keyword evidence="9" id="KW-1185">Reference proteome</keyword>
<dbReference type="SUPFAM" id="SSF50475">
    <property type="entry name" value="FMN-binding split barrel"/>
    <property type="match status" value="1"/>
</dbReference>
<evidence type="ECO:0000259" key="7">
    <source>
        <dbReference type="Pfam" id="PF10590"/>
    </source>
</evidence>
<dbReference type="InterPro" id="IPR012349">
    <property type="entry name" value="Split_barrel_FMN-bd"/>
</dbReference>
<evidence type="ECO:0000256" key="4">
    <source>
        <dbReference type="ARBA" id="ARBA00023002"/>
    </source>
</evidence>
<accession>A0A1G8K4C0</accession>
<organism evidence="8 9">
    <name type="scientific">Arthrobacter subterraneus</name>
    <dbReference type="NCBI Taxonomy" id="335973"/>
    <lineage>
        <taxon>Bacteria</taxon>
        <taxon>Bacillati</taxon>
        <taxon>Actinomycetota</taxon>
        <taxon>Actinomycetes</taxon>
        <taxon>Micrococcales</taxon>
        <taxon>Micrococcaceae</taxon>
        <taxon>Arthrobacter</taxon>
    </lineage>
</organism>
<dbReference type="InterPro" id="IPR019576">
    <property type="entry name" value="Pyridoxamine_oxidase_dimer_C"/>
</dbReference>
<evidence type="ECO:0000256" key="5">
    <source>
        <dbReference type="PIRSR" id="PIRSR000190-2"/>
    </source>
</evidence>
<keyword evidence="2" id="KW-0285">Flavoprotein</keyword>
<dbReference type="AlphaFoldDB" id="A0A1G8K4C0"/>
<dbReference type="PIRSF" id="PIRSF000190">
    <property type="entry name" value="Pyd_amn-ph_oxd"/>
    <property type="match status" value="1"/>
</dbReference>
<evidence type="ECO:0000256" key="1">
    <source>
        <dbReference type="ARBA" id="ARBA00007301"/>
    </source>
</evidence>
<feature type="binding site" evidence="5">
    <location>
        <position position="111"/>
    </location>
    <ligand>
        <name>FMN</name>
        <dbReference type="ChEBI" id="CHEBI:58210"/>
    </ligand>
</feature>
<dbReference type="STRING" id="335973.SAMN04488693_11048"/>
<evidence type="ECO:0000256" key="3">
    <source>
        <dbReference type="ARBA" id="ARBA00022643"/>
    </source>
</evidence>
<reference evidence="8 9" key="1">
    <citation type="submission" date="2016-10" db="EMBL/GenBank/DDBJ databases">
        <authorList>
            <person name="de Groot N.N."/>
        </authorList>
    </citation>
    <scope>NUCLEOTIDE SEQUENCE [LARGE SCALE GENOMIC DNA]</scope>
    <source>
        <strain evidence="8 9">NP_1H</strain>
    </source>
</reference>
<keyword evidence="4" id="KW-0560">Oxidoreductase</keyword>
<feature type="binding site" evidence="5">
    <location>
        <position position="198"/>
    </location>
    <ligand>
        <name>FMN</name>
        <dbReference type="ChEBI" id="CHEBI:58210"/>
    </ligand>
</feature>
<comment type="similarity">
    <text evidence="1">Belongs to the pyridoxamine 5'-phosphate oxidase family.</text>
</comment>
<evidence type="ECO:0000256" key="2">
    <source>
        <dbReference type="ARBA" id="ARBA00022630"/>
    </source>
</evidence>
<dbReference type="PANTHER" id="PTHR10851:SF0">
    <property type="entry name" value="PYRIDOXINE-5'-PHOSPHATE OXIDASE"/>
    <property type="match status" value="1"/>
</dbReference>
<dbReference type="GO" id="GO:0004733">
    <property type="term" value="F:pyridoxamine phosphate oxidase activity"/>
    <property type="evidence" value="ECO:0007669"/>
    <property type="project" value="InterPro"/>
</dbReference>
<dbReference type="GO" id="GO:0010181">
    <property type="term" value="F:FMN binding"/>
    <property type="evidence" value="ECO:0007669"/>
    <property type="project" value="InterPro"/>
</dbReference>
<feature type="binding site" evidence="5">
    <location>
        <begin position="146"/>
        <end position="147"/>
    </location>
    <ligand>
        <name>FMN</name>
        <dbReference type="ChEBI" id="CHEBI:58210"/>
    </ligand>
</feature>
<dbReference type="Pfam" id="PF01243">
    <property type="entry name" value="PNPOx_N"/>
    <property type="match status" value="1"/>
</dbReference>